<name>A0A1G2QJW3_9BACT</name>
<dbReference type="AlphaFoldDB" id="A0A1G2QJW3"/>
<dbReference type="NCBIfam" id="TIGR00401">
    <property type="entry name" value="msrA"/>
    <property type="match status" value="1"/>
</dbReference>
<evidence type="ECO:0000256" key="2">
    <source>
        <dbReference type="ARBA" id="ARBA00047806"/>
    </source>
</evidence>
<gene>
    <name evidence="4" type="primary">msrA</name>
    <name evidence="6" type="ORF">A2569_02705</name>
</gene>
<evidence type="ECO:0000259" key="5">
    <source>
        <dbReference type="Pfam" id="PF01625"/>
    </source>
</evidence>
<feature type="active site" evidence="4">
    <location>
        <position position="13"/>
    </location>
</feature>
<dbReference type="EC" id="1.8.4.11" evidence="4"/>
<evidence type="ECO:0000313" key="7">
    <source>
        <dbReference type="Proteomes" id="UP000177090"/>
    </source>
</evidence>
<dbReference type="HAMAP" id="MF_01401">
    <property type="entry name" value="MsrA"/>
    <property type="match status" value="1"/>
</dbReference>
<sequence>MAVEEKAVFGGGCFWCTEAVFTMLKGVSAVMPGYATSNSKDAKEAPSYEEVSTRETNYVESVEISYDPSITTYRELLDVFFASHDPTTLNRQDNDVGSQYRSVIFYHDDAERKEVEKYIEKCQVSGAKYQGRKIVTAVEPLVKFYPAEDYHHDYFATHKNAPYCQLIIEPKLEKIKSAFADKIQK</sequence>
<comment type="catalytic activity">
    <reaction evidence="2 4">
        <text>L-methionyl-[protein] + [thioredoxin]-disulfide + H2O = L-methionyl-(S)-S-oxide-[protein] + [thioredoxin]-dithiol</text>
        <dbReference type="Rhea" id="RHEA:14217"/>
        <dbReference type="Rhea" id="RHEA-COMP:10698"/>
        <dbReference type="Rhea" id="RHEA-COMP:10700"/>
        <dbReference type="Rhea" id="RHEA-COMP:12313"/>
        <dbReference type="Rhea" id="RHEA-COMP:12315"/>
        <dbReference type="ChEBI" id="CHEBI:15377"/>
        <dbReference type="ChEBI" id="CHEBI:16044"/>
        <dbReference type="ChEBI" id="CHEBI:29950"/>
        <dbReference type="ChEBI" id="CHEBI:44120"/>
        <dbReference type="ChEBI" id="CHEBI:50058"/>
        <dbReference type="EC" id="1.8.4.11"/>
    </reaction>
</comment>
<dbReference type="PANTHER" id="PTHR43774">
    <property type="entry name" value="PEPTIDE METHIONINE SULFOXIDE REDUCTASE"/>
    <property type="match status" value="1"/>
</dbReference>
<dbReference type="Gene3D" id="3.30.1060.10">
    <property type="entry name" value="Peptide methionine sulphoxide reductase MsrA"/>
    <property type="match status" value="1"/>
</dbReference>
<dbReference type="STRING" id="1802440.A2569_02705"/>
<protein>
    <recommendedName>
        <fullName evidence="4">Peptide methionine sulfoxide reductase MsrA</fullName>
        <shortName evidence="4">Protein-methionine-S-oxide reductase</shortName>
        <ecNumber evidence="4">1.8.4.11</ecNumber>
    </recommendedName>
    <alternativeName>
        <fullName evidence="4">Peptide-methionine (S)-S-oxide reductase</fullName>
        <shortName evidence="4">Peptide Met(O) reductase</shortName>
    </alternativeName>
</protein>
<comment type="caution">
    <text evidence="6">The sequence shown here is derived from an EMBL/GenBank/DDBJ whole genome shotgun (WGS) entry which is preliminary data.</text>
</comment>
<evidence type="ECO:0000256" key="1">
    <source>
        <dbReference type="ARBA" id="ARBA00023002"/>
    </source>
</evidence>
<organism evidence="6 7">
    <name type="scientific">Candidatus Vogelbacteria bacterium RIFOXYD1_FULL_51_18</name>
    <dbReference type="NCBI Taxonomy" id="1802440"/>
    <lineage>
        <taxon>Bacteria</taxon>
        <taxon>Candidatus Vogeliibacteriota</taxon>
    </lineage>
</organism>
<dbReference type="Proteomes" id="UP000177090">
    <property type="component" value="Unassembled WGS sequence"/>
</dbReference>
<dbReference type="SUPFAM" id="SSF55068">
    <property type="entry name" value="Peptide methionine sulfoxide reductase"/>
    <property type="match status" value="1"/>
</dbReference>
<dbReference type="InterPro" id="IPR036509">
    <property type="entry name" value="Met_Sox_Rdtase_MsrA_sf"/>
</dbReference>
<dbReference type="Pfam" id="PF01625">
    <property type="entry name" value="PMSR"/>
    <property type="match status" value="1"/>
</dbReference>
<evidence type="ECO:0000256" key="3">
    <source>
        <dbReference type="ARBA" id="ARBA00048782"/>
    </source>
</evidence>
<proteinExistence type="inferred from homology"/>
<dbReference type="PANTHER" id="PTHR43774:SF1">
    <property type="entry name" value="PEPTIDE METHIONINE SULFOXIDE REDUCTASE MSRA 2"/>
    <property type="match status" value="1"/>
</dbReference>
<comment type="function">
    <text evidence="4">Has an important function as a repair enzyme for proteins that have been inactivated by oxidation. Catalyzes the reversible oxidation-reduction of methionine sulfoxide in proteins to methionine.</text>
</comment>
<dbReference type="InterPro" id="IPR002569">
    <property type="entry name" value="Met_Sox_Rdtase_MsrA_dom"/>
</dbReference>
<reference evidence="6 7" key="1">
    <citation type="journal article" date="2016" name="Nat. Commun.">
        <title>Thousands of microbial genomes shed light on interconnected biogeochemical processes in an aquifer system.</title>
        <authorList>
            <person name="Anantharaman K."/>
            <person name="Brown C.T."/>
            <person name="Hug L.A."/>
            <person name="Sharon I."/>
            <person name="Castelle C.J."/>
            <person name="Probst A.J."/>
            <person name="Thomas B.C."/>
            <person name="Singh A."/>
            <person name="Wilkins M.J."/>
            <person name="Karaoz U."/>
            <person name="Brodie E.L."/>
            <person name="Williams K.H."/>
            <person name="Hubbard S.S."/>
            <person name="Banfield J.F."/>
        </authorList>
    </citation>
    <scope>NUCLEOTIDE SEQUENCE [LARGE SCALE GENOMIC DNA]</scope>
</reference>
<accession>A0A1G2QJW3</accession>
<feature type="domain" description="Peptide methionine sulphoxide reductase MsrA" evidence="5">
    <location>
        <begin position="6"/>
        <end position="165"/>
    </location>
</feature>
<evidence type="ECO:0000256" key="4">
    <source>
        <dbReference type="HAMAP-Rule" id="MF_01401"/>
    </source>
</evidence>
<comment type="catalytic activity">
    <reaction evidence="3 4">
        <text>[thioredoxin]-disulfide + L-methionine + H2O = L-methionine (S)-S-oxide + [thioredoxin]-dithiol</text>
        <dbReference type="Rhea" id="RHEA:19993"/>
        <dbReference type="Rhea" id="RHEA-COMP:10698"/>
        <dbReference type="Rhea" id="RHEA-COMP:10700"/>
        <dbReference type="ChEBI" id="CHEBI:15377"/>
        <dbReference type="ChEBI" id="CHEBI:29950"/>
        <dbReference type="ChEBI" id="CHEBI:50058"/>
        <dbReference type="ChEBI" id="CHEBI:57844"/>
        <dbReference type="ChEBI" id="CHEBI:58772"/>
        <dbReference type="EC" id="1.8.4.11"/>
    </reaction>
</comment>
<keyword evidence="1 4" id="KW-0560">Oxidoreductase</keyword>
<evidence type="ECO:0000313" key="6">
    <source>
        <dbReference type="EMBL" id="OHA60836.1"/>
    </source>
</evidence>
<comment type="similarity">
    <text evidence="4">Belongs to the MsrA Met sulfoxide reductase family.</text>
</comment>
<dbReference type="EMBL" id="MHTL01000008">
    <property type="protein sequence ID" value="OHA60836.1"/>
    <property type="molecule type" value="Genomic_DNA"/>
</dbReference>
<dbReference type="GO" id="GO:0008113">
    <property type="term" value="F:peptide-methionine (S)-S-oxide reductase activity"/>
    <property type="evidence" value="ECO:0007669"/>
    <property type="project" value="UniProtKB-UniRule"/>
</dbReference>
<dbReference type="GO" id="GO:0033744">
    <property type="term" value="F:L-methionine:thioredoxin-disulfide S-oxidoreductase activity"/>
    <property type="evidence" value="ECO:0007669"/>
    <property type="project" value="RHEA"/>
</dbReference>